<sequence>MTSMPPYPALLDQIDERATAFREAVTAAGLTAPVPGCPEWTVRDLTAHLGRVHRFWAATVAAGPADGPPSAEAIGDTTPQPDLLAWSAESTHLLMEALRSAPPDRDCWTWWGASEAPMTVAAVARHQAQEAAVHTYDAQEAAGKAEPLPAAIAVDAISEFLVASLGSLGPWPHRPARIALSAVEGPTWLVDLTPAGAKANPAPSGDPLATIHASASDLLLLLYGRIPTDAVVIKGDSSAVAELLAWTDND</sequence>
<dbReference type="InterPro" id="IPR024344">
    <property type="entry name" value="MDMPI_metal-binding"/>
</dbReference>
<evidence type="ECO:0000313" key="3">
    <source>
        <dbReference type="EMBL" id="OJF15355.1"/>
    </source>
</evidence>
<dbReference type="PANTHER" id="PTHR40758:SF1">
    <property type="entry name" value="CONSERVED PROTEIN"/>
    <property type="match status" value="1"/>
</dbReference>
<dbReference type="PANTHER" id="PTHR40758">
    <property type="entry name" value="CONSERVED PROTEIN"/>
    <property type="match status" value="1"/>
</dbReference>
<dbReference type="NCBIfam" id="TIGR03083">
    <property type="entry name" value="maleylpyruvate isomerase family mycothiol-dependent enzyme"/>
    <property type="match status" value="1"/>
</dbReference>
<evidence type="ECO:0000313" key="4">
    <source>
        <dbReference type="Proteomes" id="UP000182486"/>
    </source>
</evidence>
<reference evidence="3 4" key="1">
    <citation type="submission" date="2016-09" db="EMBL/GenBank/DDBJ databases">
        <title>Couchioplanes caeruleus draft genome sequence.</title>
        <authorList>
            <person name="Sheehan J."/>
            <person name="Caffrey P."/>
        </authorList>
    </citation>
    <scope>NUCLEOTIDE SEQUENCE [LARGE SCALE GENOMIC DNA]</scope>
    <source>
        <strain evidence="3 4">DSM 43634</strain>
    </source>
</reference>
<dbReference type="GO" id="GO:0046872">
    <property type="term" value="F:metal ion binding"/>
    <property type="evidence" value="ECO:0007669"/>
    <property type="project" value="InterPro"/>
</dbReference>
<gene>
    <name evidence="3" type="ORF">BG844_04915</name>
</gene>
<keyword evidence="4" id="KW-1185">Reference proteome</keyword>
<dbReference type="SUPFAM" id="SSF109854">
    <property type="entry name" value="DinB/YfiT-like putative metalloenzymes"/>
    <property type="match status" value="1"/>
</dbReference>
<name>A0A1K0H0X4_9ACTN</name>
<dbReference type="InterPro" id="IPR034660">
    <property type="entry name" value="DinB/YfiT-like"/>
</dbReference>
<dbReference type="InterPro" id="IPR010872">
    <property type="entry name" value="MDMPI_C-term_domain"/>
</dbReference>
<dbReference type="RefSeq" id="WP_071803536.1">
    <property type="nucleotide sequence ID" value="NZ_MEIA01000057.1"/>
</dbReference>
<dbReference type="Pfam" id="PF11716">
    <property type="entry name" value="MDMPI_N"/>
    <property type="match status" value="1"/>
</dbReference>
<comment type="caution">
    <text evidence="3">The sequence shown here is derived from an EMBL/GenBank/DDBJ whole genome shotgun (WGS) entry which is preliminary data.</text>
</comment>
<dbReference type="AlphaFoldDB" id="A0A1K0H0X4"/>
<dbReference type="Pfam" id="PF07398">
    <property type="entry name" value="MDMPI_C"/>
    <property type="match status" value="1"/>
</dbReference>
<dbReference type="GO" id="GO:0005886">
    <property type="term" value="C:plasma membrane"/>
    <property type="evidence" value="ECO:0007669"/>
    <property type="project" value="TreeGrafter"/>
</dbReference>
<dbReference type="Proteomes" id="UP000182486">
    <property type="component" value="Unassembled WGS sequence"/>
</dbReference>
<evidence type="ECO:0000259" key="1">
    <source>
        <dbReference type="Pfam" id="PF07398"/>
    </source>
</evidence>
<organism evidence="3 4">
    <name type="scientific">Couchioplanes caeruleus subsp. caeruleus</name>
    <dbReference type="NCBI Taxonomy" id="56427"/>
    <lineage>
        <taxon>Bacteria</taxon>
        <taxon>Bacillati</taxon>
        <taxon>Actinomycetota</taxon>
        <taxon>Actinomycetes</taxon>
        <taxon>Micromonosporales</taxon>
        <taxon>Micromonosporaceae</taxon>
        <taxon>Couchioplanes</taxon>
    </lineage>
</organism>
<protein>
    <recommendedName>
        <fullName evidence="5">Maleylpyruvate isomerase family mycothiol-dependent enzyme</fullName>
    </recommendedName>
</protein>
<dbReference type="InterPro" id="IPR017517">
    <property type="entry name" value="Maleyloyr_isom"/>
</dbReference>
<feature type="domain" description="MDMPI C-terminal" evidence="1">
    <location>
        <begin position="152"/>
        <end position="241"/>
    </location>
</feature>
<dbReference type="EMBL" id="MEIA01000057">
    <property type="protein sequence ID" value="OJF15355.1"/>
    <property type="molecule type" value="Genomic_DNA"/>
</dbReference>
<dbReference type="Gene3D" id="1.20.120.450">
    <property type="entry name" value="dinb family like domain"/>
    <property type="match status" value="1"/>
</dbReference>
<evidence type="ECO:0000259" key="2">
    <source>
        <dbReference type="Pfam" id="PF11716"/>
    </source>
</evidence>
<proteinExistence type="predicted"/>
<evidence type="ECO:0008006" key="5">
    <source>
        <dbReference type="Google" id="ProtNLM"/>
    </source>
</evidence>
<feature type="domain" description="Mycothiol-dependent maleylpyruvate isomerase metal-binding" evidence="2">
    <location>
        <begin position="12"/>
        <end position="139"/>
    </location>
</feature>
<accession>A0A1K0H0X4</accession>